<organism evidence="2 3">
    <name type="scientific">Lunasporangiospora selenospora</name>
    <dbReference type="NCBI Taxonomy" id="979761"/>
    <lineage>
        <taxon>Eukaryota</taxon>
        <taxon>Fungi</taxon>
        <taxon>Fungi incertae sedis</taxon>
        <taxon>Mucoromycota</taxon>
        <taxon>Mortierellomycotina</taxon>
        <taxon>Mortierellomycetes</taxon>
        <taxon>Mortierellales</taxon>
        <taxon>Mortierellaceae</taxon>
        <taxon>Lunasporangiospora</taxon>
    </lineage>
</organism>
<feature type="compositionally biased region" description="Basic and acidic residues" evidence="1">
    <location>
        <begin position="20"/>
        <end position="52"/>
    </location>
</feature>
<evidence type="ECO:0000313" key="2">
    <source>
        <dbReference type="EMBL" id="KAF9585906.1"/>
    </source>
</evidence>
<reference evidence="2" key="1">
    <citation type="journal article" date="2020" name="Fungal Divers.">
        <title>Resolving the Mortierellaceae phylogeny through synthesis of multi-gene phylogenetics and phylogenomics.</title>
        <authorList>
            <person name="Vandepol N."/>
            <person name="Liber J."/>
            <person name="Desiro A."/>
            <person name="Na H."/>
            <person name="Kennedy M."/>
            <person name="Barry K."/>
            <person name="Grigoriev I.V."/>
            <person name="Miller A.N."/>
            <person name="O'Donnell K."/>
            <person name="Stajich J.E."/>
            <person name="Bonito G."/>
        </authorList>
    </citation>
    <scope>NUCLEOTIDE SEQUENCE</scope>
    <source>
        <strain evidence="2">KOD1015</strain>
    </source>
</reference>
<name>A0A9P6G406_9FUNG</name>
<comment type="caution">
    <text evidence="2">The sequence shown here is derived from an EMBL/GenBank/DDBJ whole genome shotgun (WGS) entry which is preliminary data.</text>
</comment>
<dbReference type="Proteomes" id="UP000780801">
    <property type="component" value="Unassembled WGS sequence"/>
</dbReference>
<dbReference type="EMBL" id="JAABOA010000102">
    <property type="protein sequence ID" value="KAF9585906.1"/>
    <property type="molecule type" value="Genomic_DNA"/>
</dbReference>
<keyword evidence="3" id="KW-1185">Reference proteome</keyword>
<feature type="region of interest" description="Disordered" evidence="1">
    <location>
        <begin position="1"/>
        <end position="63"/>
    </location>
</feature>
<feature type="compositionally biased region" description="Pro residues" evidence="1">
    <location>
        <begin position="177"/>
        <end position="193"/>
    </location>
</feature>
<proteinExistence type="predicted"/>
<evidence type="ECO:0000256" key="1">
    <source>
        <dbReference type="SAM" id="MobiDB-lite"/>
    </source>
</evidence>
<evidence type="ECO:0000313" key="3">
    <source>
        <dbReference type="Proteomes" id="UP000780801"/>
    </source>
</evidence>
<accession>A0A9P6G406</accession>
<dbReference type="SUPFAM" id="SSF101447">
    <property type="entry name" value="Formin homology 2 domain (FH2 domain)"/>
    <property type="match status" value="1"/>
</dbReference>
<feature type="region of interest" description="Disordered" evidence="1">
    <location>
        <begin position="177"/>
        <end position="238"/>
    </location>
</feature>
<dbReference type="AlphaFoldDB" id="A0A9P6G406"/>
<feature type="compositionally biased region" description="Low complexity" evidence="1">
    <location>
        <begin position="206"/>
        <end position="234"/>
    </location>
</feature>
<feature type="compositionally biased region" description="Acidic residues" evidence="1">
    <location>
        <begin position="53"/>
        <end position="63"/>
    </location>
</feature>
<gene>
    <name evidence="2" type="ORF">BGW38_000096</name>
</gene>
<protein>
    <submittedName>
        <fullName evidence="2">Uncharacterized protein</fullName>
    </submittedName>
</protein>
<dbReference type="OrthoDB" id="2447334at2759"/>
<sequence length="622" mass="69378">MPKKRESPGPSETSRSAKRATQDKDKEDESSEEGHFADEVSIAELDREPVDKSDEESTDKSDEEAILSRRLVKAIYGARPSELQLRVVAYLVQIRKAPTPQINDYVAFVAATQPAVTANSLAKEWRAIKRFFSSDSKKKYSILGELTNVPEWVAAFKAAPMIDPLMVKIACMPPPPPPPPLPPPPPPPPPPPSSLAATGSSMIVQCRSCSDSNGNSSSDSNRNGSFDSSSNSSSTKHLTPAQVTLMQVLFKTNFERFQGDEWLLPSGASFDRVVFDAVKDMRCECSLHSFVIDNPATVLDLFPDSRDKDELKRVLIDRMGEELPALSPSEKALLEMYTMGPAELAELFTTKTWPAVSALMTEKPSDEFQCLVYECMHQLRKVYRQERMAMPQTPHESWIVNRLWGFLADALSNPENVEFRPGEYASLASMHRRNLGRPTQARQFSGHKVDGVAIAASHKLELLVIEAAKKDEGPNTTKAMDDRMKLCKLSKDMLDFVRCKTEHNFSKQLNTFGIQISGESARFFTLRQRYGRFYQLCQEGTVSLPSVWTRKVNTKSVLRVLSMVLTIRKALFSMAESVDERIANDPNSVGQDVDFVAATMTSPHLAPTRPALTSRQARELQL</sequence>